<evidence type="ECO:0000313" key="1">
    <source>
        <dbReference type="EMBL" id="MBB5378527.1"/>
    </source>
</evidence>
<evidence type="ECO:0000313" key="2">
    <source>
        <dbReference type="Proteomes" id="UP000539473"/>
    </source>
</evidence>
<dbReference type="AlphaFoldDB" id="A0A7W8KI39"/>
<dbReference type="Proteomes" id="UP000539473">
    <property type="component" value="Unassembled WGS sequence"/>
</dbReference>
<accession>A0A7W8KI39</accession>
<reference evidence="1 2" key="1">
    <citation type="submission" date="2020-08" db="EMBL/GenBank/DDBJ databases">
        <title>Genomic Encyclopedia of Type Strains, Phase IV (KMG-IV): sequencing the most valuable type-strain genomes for metagenomic binning, comparative biology and taxonomic classification.</title>
        <authorList>
            <person name="Goeker M."/>
        </authorList>
    </citation>
    <scope>NUCLEOTIDE SEQUENCE [LARGE SCALE GENOMIC DNA]</scope>
    <source>
        <strain evidence="1 2">DSM 27521</strain>
    </source>
</reference>
<gene>
    <name evidence="1" type="ORF">HNQ07_004034</name>
</gene>
<name>A0A7W8KI39_9DEIO</name>
<comment type="caution">
    <text evidence="1">The sequence shown here is derived from an EMBL/GenBank/DDBJ whole genome shotgun (WGS) entry which is preliminary data.</text>
</comment>
<organism evidence="1 2">
    <name type="scientific">Deinococcus metalli</name>
    <dbReference type="NCBI Taxonomy" id="1141878"/>
    <lineage>
        <taxon>Bacteria</taxon>
        <taxon>Thermotogati</taxon>
        <taxon>Deinococcota</taxon>
        <taxon>Deinococci</taxon>
        <taxon>Deinococcales</taxon>
        <taxon>Deinococcaceae</taxon>
        <taxon>Deinococcus</taxon>
    </lineage>
</organism>
<proteinExistence type="predicted"/>
<dbReference type="EMBL" id="JACHFK010000013">
    <property type="protein sequence ID" value="MBB5378527.1"/>
    <property type="molecule type" value="Genomic_DNA"/>
</dbReference>
<sequence length="82" mass="8857">MNRTLRLAFGSILVRLLVPGPKYLAYVLSQGVGVTLAPEPFFPLSGWAAPGDPESGGVSRPLLRVTLLQWPWPKAPALLTFS</sequence>
<protein>
    <submittedName>
        <fullName evidence="1">Uncharacterized protein</fullName>
    </submittedName>
</protein>